<proteinExistence type="predicted"/>
<dbReference type="PROSITE" id="PS51257">
    <property type="entry name" value="PROKAR_LIPOPROTEIN"/>
    <property type="match status" value="1"/>
</dbReference>
<accession>A0AAW4PL89</accession>
<evidence type="ECO:0000256" key="1">
    <source>
        <dbReference type="SAM" id="MobiDB-lite"/>
    </source>
</evidence>
<evidence type="ECO:0000313" key="2">
    <source>
        <dbReference type="EMBL" id="MBX0321511.1"/>
    </source>
</evidence>
<keyword evidence="3" id="KW-1185">Reference proteome</keyword>
<gene>
    <name evidence="2" type="ORF">EGH21_00570</name>
</gene>
<dbReference type="AlphaFoldDB" id="A0AAW4PL89"/>
<dbReference type="Proteomes" id="UP001430377">
    <property type="component" value="Unassembled WGS sequence"/>
</dbReference>
<protein>
    <recommendedName>
        <fullName evidence="4">Lipoprotein</fullName>
    </recommendedName>
</protein>
<name>A0AAW4PL89_9EURY</name>
<feature type="region of interest" description="Disordered" evidence="1">
    <location>
        <begin position="28"/>
        <end position="57"/>
    </location>
</feature>
<sequence length="262" mass="29282">MRFHPVLLAGLLVLSAGCSGIAGLGSDPAESVTPAPVPEATTGSEQRPAPPPGIGDGGIERVETLAASHQTALWNQSYTFYERYERQRETPNGTVTLVRNETTLVAGPQRYLHRLHRQRYRGSETLSRYEQTAFADGERWYERRDDGTVTETSGTLRFTEDKFASEAAFYVARYVTVTESRTRRTRWDGREYFRVTGTDGTPPSGRDVDAYTVSLVVDSDGLIHRLDVRYRTGTRTVWYSFWYERVGQTSVPTPGWVGADGG</sequence>
<dbReference type="RefSeq" id="WP_220616531.1">
    <property type="nucleotide sequence ID" value="NZ_RKLR01000001.1"/>
</dbReference>
<reference evidence="2 3" key="1">
    <citation type="submission" date="2021-06" db="EMBL/GenBank/DDBJ databases">
        <title>Halomicroarcula sp. a new haloarchaeum isolated from saline soil.</title>
        <authorList>
            <person name="Duran-Viseras A."/>
            <person name="Sanchez-Porro C."/>
            <person name="Ventosa A."/>
        </authorList>
    </citation>
    <scope>NUCLEOTIDE SEQUENCE [LARGE SCALE GENOMIC DNA]</scope>
    <source>
        <strain evidence="2 3">F13</strain>
    </source>
</reference>
<evidence type="ECO:0000313" key="3">
    <source>
        <dbReference type="Proteomes" id="UP001430377"/>
    </source>
</evidence>
<organism evidence="2 3">
    <name type="scientific">Haloarcula rubra</name>
    <dbReference type="NCBI Taxonomy" id="2487747"/>
    <lineage>
        <taxon>Archaea</taxon>
        <taxon>Methanobacteriati</taxon>
        <taxon>Methanobacteriota</taxon>
        <taxon>Stenosarchaea group</taxon>
        <taxon>Halobacteria</taxon>
        <taxon>Halobacteriales</taxon>
        <taxon>Haloarculaceae</taxon>
        <taxon>Haloarcula</taxon>
    </lineage>
</organism>
<dbReference type="EMBL" id="RKLR01000001">
    <property type="protein sequence ID" value="MBX0321511.1"/>
    <property type="molecule type" value="Genomic_DNA"/>
</dbReference>
<comment type="caution">
    <text evidence="2">The sequence shown here is derived from an EMBL/GenBank/DDBJ whole genome shotgun (WGS) entry which is preliminary data.</text>
</comment>
<evidence type="ECO:0008006" key="4">
    <source>
        <dbReference type="Google" id="ProtNLM"/>
    </source>
</evidence>